<dbReference type="InterPro" id="IPR023346">
    <property type="entry name" value="Lysozyme-like_dom_sf"/>
</dbReference>
<evidence type="ECO:0000313" key="4">
    <source>
        <dbReference type="Proteomes" id="UP000294200"/>
    </source>
</evidence>
<sequence>MKRVGIVLAGAVLCGSAATARADCIDDAARFHHVNARLVRAIATIESGQRANVVHLNADGTTDIGLMQINSRWLATLSRFGISRADLHDRCTNAYVGAWVLSQNLRHLGLTWDAVGAYNAGTHVKRIAYARRVYRALNTAPPLPSVPATPLAVQDSGLIAKLFRPITWHATWGAGR</sequence>
<dbReference type="InterPro" id="IPR008258">
    <property type="entry name" value="Transglycosylase_SLT_dom_1"/>
</dbReference>
<evidence type="ECO:0000313" key="3">
    <source>
        <dbReference type="EMBL" id="TCG09220.1"/>
    </source>
</evidence>
<keyword evidence="1" id="KW-0732">Signal</keyword>
<feature type="chain" id="PRO_5020276030" evidence="1">
    <location>
        <begin position="23"/>
        <end position="176"/>
    </location>
</feature>
<dbReference type="CDD" id="cd13400">
    <property type="entry name" value="LT_IagB-like"/>
    <property type="match status" value="1"/>
</dbReference>
<dbReference type="Pfam" id="PF01464">
    <property type="entry name" value="SLT"/>
    <property type="match status" value="1"/>
</dbReference>
<reference evidence="3 4" key="1">
    <citation type="submission" date="2017-02" db="EMBL/GenBank/DDBJ databases">
        <title>Paraburkholderia sophoroidis sp. nov. and Paraburkholderia steynii sp. nov. rhizobial symbionts of the fynbos legume Hypocalyptus sophoroides.</title>
        <authorList>
            <person name="Steenkamp E.T."/>
            <person name="Beukes C.W."/>
            <person name="Van Zyl E."/>
            <person name="Avontuur J."/>
            <person name="Chan W.Y."/>
            <person name="Hassen A."/>
            <person name="Palmer M."/>
            <person name="Mthombeni L."/>
            <person name="Phalane F."/>
            <person name="Sereme K."/>
            <person name="Venter S.N."/>
        </authorList>
    </citation>
    <scope>NUCLEOTIDE SEQUENCE [LARGE SCALE GENOMIC DNA]</scope>
    <source>
        <strain evidence="3 4">HC1.1ba</strain>
    </source>
</reference>
<evidence type="ECO:0000259" key="2">
    <source>
        <dbReference type="Pfam" id="PF01464"/>
    </source>
</evidence>
<dbReference type="EMBL" id="MWML01000015">
    <property type="protein sequence ID" value="TCG09220.1"/>
    <property type="molecule type" value="Genomic_DNA"/>
</dbReference>
<proteinExistence type="predicted"/>
<keyword evidence="4" id="KW-1185">Reference proteome</keyword>
<organism evidence="3 4">
    <name type="scientific">Paraburkholderia steynii</name>
    <dbReference type="NCBI Taxonomy" id="1245441"/>
    <lineage>
        <taxon>Bacteria</taxon>
        <taxon>Pseudomonadati</taxon>
        <taxon>Pseudomonadota</taxon>
        <taxon>Betaproteobacteria</taxon>
        <taxon>Burkholderiales</taxon>
        <taxon>Burkholderiaceae</taxon>
        <taxon>Paraburkholderia</taxon>
    </lineage>
</organism>
<dbReference type="AlphaFoldDB" id="A0A4R0XM45"/>
<dbReference type="Proteomes" id="UP000294200">
    <property type="component" value="Unassembled WGS sequence"/>
</dbReference>
<dbReference type="Gene3D" id="1.10.530.10">
    <property type="match status" value="1"/>
</dbReference>
<protein>
    <submittedName>
        <fullName evidence="3">Lytic transglycosylase</fullName>
    </submittedName>
</protein>
<gene>
    <name evidence="3" type="ORF">BZM27_06790</name>
</gene>
<evidence type="ECO:0000256" key="1">
    <source>
        <dbReference type="SAM" id="SignalP"/>
    </source>
</evidence>
<feature type="signal peptide" evidence="1">
    <location>
        <begin position="1"/>
        <end position="22"/>
    </location>
</feature>
<comment type="caution">
    <text evidence="3">The sequence shown here is derived from an EMBL/GenBank/DDBJ whole genome shotgun (WGS) entry which is preliminary data.</text>
</comment>
<name>A0A4R0XM45_9BURK</name>
<feature type="domain" description="Transglycosylase SLT" evidence="2">
    <location>
        <begin position="24"/>
        <end position="125"/>
    </location>
</feature>
<dbReference type="SUPFAM" id="SSF53955">
    <property type="entry name" value="Lysozyme-like"/>
    <property type="match status" value="1"/>
</dbReference>
<accession>A0A4R0XM45</accession>